<dbReference type="Proteomes" id="UP001466331">
    <property type="component" value="Unassembled WGS sequence"/>
</dbReference>
<dbReference type="SUPFAM" id="SSF53850">
    <property type="entry name" value="Periplasmic binding protein-like II"/>
    <property type="match status" value="1"/>
</dbReference>
<gene>
    <name evidence="1" type="ORF">WKV44_02445</name>
</gene>
<keyword evidence="2" id="KW-1185">Reference proteome</keyword>
<organism evidence="1 2">
    <name type="scientific">Rarispira pelagica</name>
    <dbReference type="NCBI Taxonomy" id="3141764"/>
    <lineage>
        <taxon>Bacteria</taxon>
        <taxon>Pseudomonadati</taxon>
        <taxon>Spirochaetota</taxon>
        <taxon>Spirochaetia</taxon>
        <taxon>Winmispirales</taxon>
        <taxon>Winmispiraceae</taxon>
        <taxon>Rarispira</taxon>
    </lineage>
</organism>
<evidence type="ECO:0000313" key="1">
    <source>
        <dbReference type="EMBL" id="MEM5947394.1"/>
    </source>
</evidence>
<proteinExistence type="predicted"/>
<evidence type="ECO:0008006" key="3">
    <source>
        <dbReference type="Google" id="ProtNLM"/>
    </source>
</evidence>
<name>A0ABU9U9Q9_9SPIR</name>
<comment type="caution">
    <text evidence="1">The sequence shown here is derived from an EMBL/GenBank/DDBJ whole genome shotgun (WGS) entry which is preliminary data.</text>
</comment>
<accession>A0ABU9U9Q9</accession>
<reference evidence="1 2" key="1">
    <citation type="submission" date="2024-03" db="EMBL/GenBank/DDBJ databases">
        <title>Ignisphaera cupida sp. nov., a hyperthermophilic hydrolytic archaeon from a hot spring of Kamchatka, and proposal of Ignisphaeraceae fam. nov.</title>
        <authorList>
            <person name="Podosokorskaya O.A."/>
            <person name="Elcheninov A.G."/>
            <person name="Maltseva A.I."/>
            <person name="Zayulina K.S."/>
            <person name="Novikov A."/>
            <person name="Merkel A.Y."/>
        </authorList>
    </citation>
    <scope>NUCLEOTIDE SEQUENCE [LARGE SCALE GENOMIC DNA]</scope>
    <source>
        <strain evidence="1 2">38H-sp</strain>
    </source>
</reference>
<evidence type="ECO:0000313" key="2">
    <source>
        <dbReference type="Proteomes" id="UP001466331"/>
    </source>
</evidence>
<dbReference type="EMBL" id="JBCHKQ010000001">
    <property type="protein sequence ID" value="MEM5947394.1"/>
    <property type="molecule type" value="Genomic_DNA"/>
</dbReference>
<sequence>MNRFFMLLICTLGFLIYSCNTGVDYSIRVLTNIEQTTLWAELFMAEHPMEKVELVFEDDISLYLSQHNDIDLVITDTTLEHSYFLPYPNKNNRIADGKRFYSGILKMPGNSDGIKFFPISFDLPIFVAKKDSFTDYSDGILIDIKSAKKMAAEKTMIKNNKLKDPVFFPVFSDDFIMDSLHLFKVNFVKANNNKIIWDNRELEAFTDFIADWYIASKTDYTIAKNYGDKYLRLPQEQCILQDRTGMMYMRLSDFFSIREESREKLDFKFLSGDSIVPATGRLVYAAVPVRSKKQDISELFLNWLFDQDTQKRIIEYTKEQGLPFFGMAGGLSSITEISEAVFPIAYRELAGKIPESEHIMFSPPQEEDIKKFIEKKLLPWLDEILAKKSNRPLE</sequence>
<dbReference type="Gene3D" id="3.40.190.10">
    <property type="entry name" value="Periplasmic binding protein-like II"/>
    <property type="match status" value="1"/>
</dbReference>
<protein>
    <recommendedName>
        <fullName evidence="3">Carbohydrate ABC transporter substrate-binding protein</fullName>
    </recommendedName>
</protein>
<dbReference type="PROSITE" id="PS51257">
    <property type="entry name" value="PROKAR_LIPOPROTEIN"/>
    <property type="match status" value="1"/>
</dbReference>
<dbReference type="RefSeq" id="WP_420068843.1">
    <property type="nucleotide sequence ID" value="NZ_JBCHKQ010000001.1"/>
</dbReference>